<organism evidence="1 2">
    <name type="scientific">Thraustotheca clavata</name>
    <dbReference type="NCBI Taxonomy" id="74557"/>
    <lineage>
        <taxon>Eukaryota</taxon>
        <taxon>Sar</taxon>
        <taxon>Stramenopiles</taxon>
        <taxon>Oomycota</taxon>
        <taxon>Saprolegniomycetes</taxon>
        <taxon>Saprolegniales</taxon>
        <taxon>Achlyaceae</taxon>
        <taxon>Thraustotheca</taxon>
    </lineage>
</organism>
<evidence type="ECO:0000313" key="2">
    <source>
        <dbReference type="Proteomes" id="UP000243217"/>
    </source>
</evidence>
<name>A0A1V9Z193_9STRA</name>
<dbReference type="AlphaFoldDB" id="A0A1V9Z193"/>
<sequence>MYKTSLFLNGDDYDVIIYDAEPAGLLCSMTHKAKQLVFTRAFSKVELEQAGLVKSQTDCVRLVESLCFVVSLTQEVQIHSRLPGISPPEPIATSTAAEVYLSTTTVGREKLMEVLGRGLIVLCKEKPMGLNAVLELGKWLLENNPNQPMVDK</sequence>
<keyword evidence="2" id="KW-1185">Reference proteome</keyword>
<evidence type="ECO:0000313" key="1">
    <source>
        <dbReference type="EMBL" id="OQR91682.1"/>
    </source>
</evidence>
<dbReference type="OrthoDB" id="2162449at2759"/>
<dbReference type="Proteomes" id="UP000243217">
    <property type="component" value="Unassembled WGS sequence"/>
</dbReference>
<proteinExistence type="predicted"/>
<accession>A0A1V9Z193</accession>
<dbReference type="Gene3D" id="1.20.890.10">
    <property type="entry name" value="cAMP-dependent protein kinase regulatory subunit, dimerization-anchoring domain"/>
    <property type="match status" value="1"/>
</dbReference>
<comment type="caution">
    <text evidence="1">The sequence shown here is derived from an EMBL/GenBank/DDBJ whole genome shotgun (WGS) entry which is preliminary data.</text>
</comment>
<protein>
    <submittedName>
        <fullName evidence="1">Uncharacterized protein</fullName>
    </submittedName>
</protein>
<dbReference type="EMBL" id="JNBS01002398">
    <property type="protein sequence ID" value="OQR91682.1"/>
    <property type="molecule type" value="Genomic_DNA"/>
</dbReference>
<reference evidence="1 2" key="1">
    <citation type="journal article" date="2014" name="Genome Biol. Evol.">
        <title>The secreted proteins of Achlya hypogyna and Thraustotheca clavata identify the ancestral oomycete secretome and reveal gene acquisitions by horizontal gene transfer.</title>
        <authorList>
            <person name="Misner I."/>
            <person name="Blouin N."/>
            <person name="Leonard G."/>
            <person name="Richards T.A."/>
            <person name="Lane C.E."/>
        </authorList>
    </citation>
    <scope>NUCLEOTIDE SEQUENCE [LARGE SCALE GENOMIC DNA]</scope>
    <source>
        <strain evidence="1 2">ATCC 34112</strain>
    </source>
</reference>
<dbReference type="CDD" id="cd22970">
    <property type="entry name" value="DD_NDKH5-like"/>
    <property type="match status" value="1"/>
</dbReference>
<gene>
    <name evidence="1" type="ORF">THRCLA_22440</name>
</gene>